<proteinExistence type="predicted"/>
<name>A0A087CAW1_9BIFI</name>
<evidence type="ECO:0000313" key="3">
    <source>
        <dbReference type="Proteomes" id="UP000029082"/>
    </source>
</evidence>
<reference evidence="2 3" key="1">
    <citation type="submission" date="2014-03" db="EMBL/GenBank/DDBJ databases">
        <title>Genomics of Bifidobacteria.</title>
        <authorList>
            <person name="Ventura M."/>
            <person name="Milani C."/>
            <person name="Lugli G.A."/>
        </authorList>
    </citation>
    <scope>NUCLEOTIDE SEQUENCE [LARGE SCALE GENOMIC DNA]</scope>
    <source>
        <strain evidence="2 3">DSM 21395</strain>
    </source>
</reference>
<dbReference type="EMBL" id="JGZE01000001">
    <property type="protein sequence ID" value="KFI80411.1"/>
    <property type="molecule type" value="Genomic_DNA"/>
</dbReference>
<gene>
    <name evidence="2" type="ORF">BMON_0285</name>
</gene>
<sequence length="153" mass="16967">MSTHSYSFAEAMKVVNCSESTLRRKLQNEGLKLGATKGRRGWDIPVTVLEAMGLVDTVKPADTSQVTPTDTSRMNEMKVRIATLEERCKGQDLLLAALREQLSDKDRSIRLLEAKPSDDLSREAEAQDADPMIENNAEGNAGPKGFWKRVFGK</sequence>
<evidence type="ECO:0000256" key="1">
    <source>
        <dbReference type="SAM" id="MobiDB-lite"/>
    </source>
</evidence>
<dbReference type="Proteomes" id="UP000029082">
    <property type="component" value="Unassembled WGS sequence"/>
</dbReference>
<dbReference type="GeneID" id="93095152"/>
<keyword evidence="3" id="KW-1185">Reference proteome</keyword>
<feature type="region of interest" description="Disordered" evidence="1">
    <location>
        <begin position="107"/>
        <end position="153"/>
    </location>
</feature>
<dbReference type="OrthoDB" id="9996237at2"/>
<accession>A0A087CAW1</accession>
<dbReference type="AlphaFoldDB" id="A0A087CAW1"/>
<organism evidence="2 3">
    <name type="scientific">Bifidobacterium mongoliense DSM 21395</name>
    <dbReference type="NCBI Taxonomy" id="1437603"/>
    <lineage>
        <taxon>Bacteria</taxon>
        <taxon>Bacillati</taxon>
        <taxon>Actinomycetota</taxon>
        <taxon>Actinomycetes</taxon>
        <taxon>Bifidobacteriales</taxon>
        <taxon>Bifidobacteriaceae</taxon>
        <taxon>Bifidobacterium</taxon>
    </lineage>
</organism>
<evidence type="ECO:0000313" key="2">
    <source>
        <dbReference type="EMBL" id="KFI80411.1"/>
    </source>
</evidence>
<feature type="compositionally biased region" description="Basic and acidic residues" evidence="1">
    <location>
        <begin position="107"/>
        <end position="125"/>
    </location>
</feature>
<protein>
    <submittedName>
        <fullName evidence="2">Uncharacterized protein</fullName>
    </submittedName>
</protein>
<dbReference type="RefSeq" id="WP_033513736.1">
    <property type="nucleotide sequence ID" value="NZ_JDUO01000030.1"/>
</dbReference>
<comment type="caution">
    <text evidence="2">The sequence shown here is derived from an EMBL/GenBank/DDBJ whole genome shotgun (WGS) entry which is preliminary data.</text>
</comment>